<dbReference type="EMBL" id="FONG01000033">
    <property type="protein sequence ID" value="SFF86665.1"/>
    <property type="molecule type" value="Genomic_DNA"/>
</dbReference>
<proteinExistence type="predicted"/>
<dbReference type="Proteomes" id="UP000199323">
    <property type="component" value="Unassembled WGS sequence"/>
</dbReference>
<accession>A0A1I2M585</accession>
<dbReference type="AlphaFoldDB" id="A0A1I2M585"/>
<gene>
    <name evidence="1" type="ORF">SAMN05216251_13314</name>
</gene>
<name>A0A1I2M585_9ACTN</name>
<sequence length="175" mass="18541">MLHAMRVYIPTTLAGLAEAYKAGELGPAPLDAYAVTPSLREWYVSDDIEELEYAALNRAAQASLRLLAVHPDTARRRVVVAVDVDDAAVAYDPDHGLDPGSLGEVRLSRAVPLAKTAAVHADADEAEPDVTAAAAAVGAADMGDDDAQFTVDGAEDHDLLWYATQEIPHLIDLIG</sequence>
<protein>
    <submittedName>
        <fullName evidence="1">Uncharacterized protein</fullName>
    </submittedName>
</protein>
<dbReference type="Pfam" id="PF21853">
    <property type="entry name" value="DUF6912"/>
    <property type="match status" value="1"/>
</dbReference>
<keyword evidence="2" id="KW-1185">Reference proteome</keyword>
<organism evidence="1 2">
    <name type="scientific">Actinacidiphila alni</name>
    <dbReference type="NCBI Taxonomy" id="380248"/>
    <lineage>
        <taxon>Bacteria</taxon>
        <taxon>Bacillati</taxon>
        <taxon>Actinomycetota</taxon>
        <taxon>Actinomycetes</taxon>
        <taxon>Kitasatosporales</taxon>
        <taxon>Streptomycetaceae</taxon>
        <taxon>Actinacidiphila</taxon>
    </lineage>
</organism>
<evidence type="ECO:0000313" key="1">
    <source>
        <dbReference type="EMBL" id="SFF86665.1"/>
    </source>
</evidence>
<evidence type="ECO:0000313" key="2">
    <source>
        <dbReference type="Proteomes" id="UP000199323"/>
    </source>
</evidence>
<dbReference type="STRING" id="380248.SAMN05216251_13314"/>
<reference evidence="2" key="1">
    <citation type="submission" date="2016-10" db="EMBL/GenBank/DDBJ databases">
        <authorList>
            <person name="Varghese N."/>
            <person name="Submissions S."/>
        </authorList>
    </citation>
    <scope>NUCLEOTIDE SEQUENCE [LARGE SCALE GENOMIC DNA]</scope>
    <source>
        <strain evidence="2">CGMCC 4.3510</strain>
    </source>
</reference>
<dbReference type="InterPro" id="IPR054206">
    <property type="entry name" value="DUF6912"/>
</dbReference>